<dbReference type="InterPro" id="IPR036899">
    <property type="entry name" value="Ribosomal_uL13_sf"/>
</dbReference>
<dbReference type="Gene3D" id="3.90.1180.10">
    <property type="entry name" value="Ribosomal protein L13"/>
    <property type="match status" value="1"/>
</dbReference>
<dbReference type="AlphaFoldDB" id="A0AAV9IHX6"/>
<dbReference type="Proteomes" id="UP001300502">
    <property type="component" value="Unassembled WGS sequence"/>
</dbReference>
<dbReference type="GO" id="GO:0003729">
    <property type="term" value="F:mRNA binding"/>
    <property type="evidence" value="ECO:0007669"/>
    <property type="project" value="TreeGrafter"/>
</dbReference>
<name>A0AAV9IHX6_9RHOD</name>
<evidence type="ECO:0000256" key="3">
    <source>
        <dbReference type="ARBA" id="ARBA00023274"/>
    </source>
</evidence>
<comment type="similarity">
    <text evidence="1">Belongs to the universal ribosomal protein uL13 family.</text>
</comment>
<organism evidence="4 5">
    <name type="scientific">Galdieria yellowstonensis</name>
    <dbReference type="NCBI Taxonomy" id="3028027"/>
    <lineage>
        <taxon>Eukaryota</taxon>
        <taxon>Rhodophyta</taxon>
        <taxon>Bangiophyceae</taxon>
        <taxon>Galdieriales</taxon>
        <taxon>Galdieriaceae</taxon>
        <taxon>Galdieria</taxon>
    </lineage>
</organism>
<dbReference type="GO" id="GO:0017148">
    <property type="term" value="P:negative regulation of translation"/>
    <property type="evidence" value="ECO:0007669"/>
    <property type="project" value="TreeGrafter"/>
</dbReference>
<dbReference type="GO" id="GO:1990904">
    <property type="term" value="C:ribonucleoprotein complex"/>
    <property type="evidence" value="ECO:0007669"/>
    <property type="project" value="UniProtKB-KW"/>
</dbReference>
<gene>
    <name evidence="4" type="ORF">GAYE_SCF34G4953</name>
</gene>
<proteinExistence type="inferred from homology"/>
<sequence length="243" mass="28155">MPSFAKDLRHISKVDKIWRLVDAKGEILGRVGTVVAYFLQGKHKVYYDRSVLCGDPVVVINARYVEMTGRKWKTKVYKKHSGYPGGLNEFPAKDLIKEKPEELIYETVRHMLPKNRLGKEMLGILRVYPEEEHPHVDQQLVPVPPTGKEKRLTVEGILEQEEKEELWRRILVSVPPQELSRQIMEIKRKQIESNMSPQVVSERKLEDLLELYETGPQGESISKYLQQIGDENVPVEELIKDNC</sequence>
<keyword evidence="2" id="KW-0689">Ribosomal protein</keyword>
<dbReference type="GO" id="GO:0003735">
    <property type="term" value="F:structural constituent of ribosome"/>
    <property type="evidence" value="ECO:0007669"/>
    <property type="project" value="InterPro"/>
</dbReference>
<dbReference type="NCBIfam" id="TIGR01066">
    <property type="entry name" value="rplM_bact"/>
    <property type="match status" value="1"/>
</dbReference>
<dbReference type="Pfam" id="PF00572">
    <property type="entry name" value="Ribosomal_L13"/>
    <property type="match status" value="1"/>
</dbReference>
<evidence type="ECO:0000256" key="1">
    <source>
        <dbReference type="ARBA" id="ARBA00006227"/>
    </source>
</evidence>
<comment type="caution">
    <text evidence="4">The sequence shown here is derived from an EMBL/GenBank/DDBJ whole genome shotgun (WGS) entry which is preliminary data.</text>
</comment>
<evidence type="ECO:0000313" key="4">
    <source>
        <dbReference type="EMBL" id="KAK4527032.1"/>
    </source>
</evidence>
<dbReference type="EMBL" id="JANCYU010000047">
    <property type="protein sequence ID" value="KAK4527032.1"/>
    <property type="molecule type" value="Genomic_DNA"/>
</dbReference>
<reference evidence="4 5" key="1">
    <citation type="submission" date="2022-07" db="EMBL/GenBank/DDBJ databases">
        <title>Genome-wide signatures of adaptation to extreme environments.</title>
        <authorList>
            <person name="Cho C.H."/>
            <person name="Yoon H.S."/>
        </authorList>
    </citation>
    <scope>NUCLEOTIDE SEQUENCE [LARGE SCALE GENOMIC DNA]</scope>
    <source>
        <strain evidence="4 5">108.79 E11</strain>
    </source>
</reference>
<dbReference type="GO" id="GO:0006412">
    <property type="term" value="P:translation"/>
    <property type="evidence" value="ECO:0007669"/>
    <property type="project" value="InterPro"/>
</dbReference>
<protein>
    <recommendedName>
        <fullName evidence="6">50S ribosomal protein L13</fullName>
    </recommendedName>
</protein>
<keyword evidence="3" id="KW-0687">Ribonucleoprotein</keyword>
<dbReference type="InterPro" id="IPR005823">
    <property type="entry name" value="Ribosomal_uL13_bac-type"/>
</dbReference>
<dbReference type="SUPFAM" id="SSF52161">
    <property type="entry name" value="Ribosomal protein L13"/>
    <property type="match status" value="1"/>
</dbReference>
<keyword evidence="5" id="KW-1185">Reference proteome</keyword>
<evidence type="ECO:0008006" key="6">
    <source>
        <dbReference type="Google" id="ProtNLM"/>
    </source>
</evidence>
<accession>A0AAV9IHX6</accession>
<dbReference type="CDD" id="cd00392">
    <property type="entry name" value="Ribosomal_L13"/>
    <property type="match status" value="1"/>
</dbReference>
<dbReference type="InterPro" id="IPR005822">
    <property type="entry name" value="Ribosomal_uL13"/>
</dbReference>
<dbReference type="PANTHER" id="PTHR11545">
    <property type="entry name" value="RIBOSOMAL PROTEIN L13"/>
    <property type="match status" value="1"/>
</dbReference>
<evidence type="ECO:0000313" key="5">
    <source>
        <dbReference type="Proteomes" id="UP001300502"/>
    </source>
</evidence>
<evidence type="ECO:0000256" key="2">
    <source>
        <dbReference type="ARBA" id="ARBA00022980"/>
    </source>
</evidence>
<dbReference type="HAMAP" id="MF_01366">
    <property type="entry name" value="Ribosomal_uL13"/>
    <property type="match status" value="1"/>
</dbReference>
<dbReference type="GO" id="GO:0005840">
    <property type="term" value="C:ribosome"/>
    <property type="evidence" value="ECO:0007669"/>
    <property type="project" value="UniProtKB-KW"/>
</dbReference>
<dbReference type="PANTHER" id="PTHR11545:SF2">
    <property type="entry name" value="LARGE RIBOSOMAL SUBUNIT PROTEIN UL13M"/>
    <property type="match status" value="1"/>
</dbReference>